<reference evidence="1" key="4">
    <citation type="submission" date="2019-03" db="UniProtKB">
        <authorList>
            <consortium name="EnsemblPlants"/>
        </authorList>
    </citation>
    <scope>IDENTIFICATION</scope>
</reference>
<reference evidence="1" key="3">
    <citation type="journal article" date="2017" name="Nature">
        <title>Genome sequence of the progenitor of the wheat D genome Aegilops tauschii.</title>
        <authorList>
            <person name="Luo M.C."/>
            <person name="Gu Y.Q."/>
            <person name="Puiu D."/>
            <person name="Wang H."/>
            <person name="Twardziok S.O."/>
            <person name="Deal K.R."/>
            <person name="Huo N."/>
            <person name="Zhu T."/>
            <person name="Wang L."/>
            <person name="Wang Y."/>
            <person name="McGuire P.E."/>
            <person name="Liu S."/>
            <person name="Long H."/>
            <person name="Ramasamy R.K."/>
            <person name="Rodriguez J.C."/>
            <person name="Van S.L."/>
            <person name="Yuan L."/>
            <person name="Wang Z."/>
            <person name="Xia Z."/>
            <person name="Xiao L."/>
            <person name="Anderson O.D."/>
            <person name="Ouyang S."/>
            <person name="Liang Y."/>
            <person name="Zimin A.V."/>
            <person name="Pertea G."/>
            <person name="Qi P."/>
            <person name="Bennetzen J.L."/>
            <person name="Dai X."/>
            <person name="Dawson M.W."/>
            <person name="Muller H.G."/>
            <person name="Kugler K."/>
            <person name="Rivarola-Duarte L."/>
            <person name="Spannagl M."/>
            <person name="Mayer K.F.X."/>
            <person name="Lu F.H."/>
            <person name="Bevan M.W."/>
            <person name="Leroy P."/>
            <person name="Li P."/>
            <person name="You F.M."/>
            <person name="Sun Q."/>
            <person name="Liu Z."/>
            <person name="Lyons E."/>
            <person name="Wicker T."/>
            <person name="Salzberg S.L."/>
            <person name="Devos K.M."/>
            <person name="Dvorak J."/>
        </authorList>
    </citation>
    <scope>NUCLEOTIDE SEQUENCE [LARGE SCALE GENOMIC DNA]</scope>
    <source>
        <strain evidence="1">cv. AL8/78</strain>
    </source>
</reference>
<reference evidence="2" key="1">
    <citation type="journal article" date="2014" name="Science">
        <title>Ancient hybridizations among the ancestral genomes of bread wheat.</title>
        <authorList>
            <consortium name="International Wheat Genome Sequencing Consortium,"/>
            <person name="Marcussen T."/>
            <person name="Sandve S.R."/>
            <person name="Heier L."/>
            <person name="Spannagl M."/>
            <person name="Pfeifer M."/>
            <person name="Jakobsen K.S."/>
            <person name="Wulff B.B."/>
            <person name="Steuernagel B."/>
            <person name="Mayer K.F."/>
            <person name="Olsen O.A."/>
        </authorList>
    </citation>
    <scope>NUCLEOTIDE SEQUENCE [LARGE SCALE GENOMIC DNA]</scope>
    <source>
        <strain evidence="2">cv. AL8/78</strain>
    </source>
</reference>
<dbReference type="AlphaFoldDB" id="A0A453J5A8"/>
<sequence>NFNNIIINLDLVEIPLKGRSFTWSNKQDQPLLEKLDWVFTSS</sequence>
<reference evidence="1" key="5">
    <citation type="journal article" date="2021" name="G3 (Bethesda)">
        <title>Aegilops tauschii genome assembly Aet v5.0 features greater sequence contiguity and improved annotation.</title>
        <authorList>
            <person name="Wang L."/>
            <person name="Zhu T."/>
            <person name="Rodriguez J.C."/>
            <person name="Deal K.R."/>
            <person name="Dubcovsky J."/>
            <person name="McGuire P.E."/>
            <person name="Lux T."/>
            <person name="Spannagl M."/>
            <person name="Mayer K.F.X."/>
            <person name="Baldrich P."/>
            <person name="Meyers B.C."/>
            <person name="Huo N."/>
            <person name="Gu Y.Q."/>
            <person name="Zhou H."/>
            <person name="Devos K.M."/>
            <person name="Bennetzen J.L."/>
            <person name="Unver T."/>
            <person name="Budak H."/>
            <person name="Gulick P.J."/>
            <person name="Galiba G."/>
            <person name="Kalapos B."/>
            <person name="Nelson D.R."/>
            <person name="Li P."/>
            <person name="You F.M."/>
            <person name="Luo M.C."/>
            <person name="Dvorak J."/>
        </authorList>
    </citation>
    <scope>NUCLEOTIDE SEQUENCE [LARGE SCALE GENOMIC DNA]</scope>
    <source>
        <strain evidence="1">cv. AL8/78</strain>
    </source>
</reference>
<dbReference type="Proteomes" id="UP000015105">
    <property type="component" value="Chromosome 4D"/>
</dbReference>
<name>A0A453J5A8_AEGTS</name>
<dbReference type="EnsemblPlants" id="AET4Gv20800600.1">
    <property type="protein sequence ID" value="AET4Gv20800600.1"/>
    <property type="gene ID" value="AET4Gv20800600"/>
</dbReference>
<protein>
    <submittedName>
        <fullName evidence="1">Uncharacterized protein</fullName>
    </submittedName>
</protein>
<evidence type="ECO:0000313" key="1">
    <source>
        <dbReference type="EnsemblPlants" id="AET4Gv20800600.1"/>
    </source>
</evidence>
<accession>A0A453J5A8</accession>
<reference evidence="2" key="2">
    <citation type="journal article" date="2017" name="Nat. Plants">
        <title>The Aegilops tauschii genome reveals multiple impacts of transposons.</title>
        <authorList>
            <person name="Zhao G."/>
            <person name="Zou C."/>
            <person name="Li K."/>
            <person name="Wang K."/>
            <person name="Li T."/>
            <person name="Gao L."/>
            <person name="Zhang X."/>
            <person name="Wang H."/>
            <person name="Yang Z."/>
            <person name="Liu X."/>
            <person name="Jiang W."/>
            <person name="Mao L."/>
            <person name="Kong X."/>
            <person name="Jiao Y."/>
            <person name="Jia J."/>
        </authorList>
    </citation>
    <scope>NUCLEOTIDE SEQUENCE [LARGE SCALE GENOMIC DNA]</scope>
    <source>
        <strain evidence="2">cv. AL8/78</strain>
    </source>
</reference>
<evidence type="ECO:0000313" key="2">
    <source>
        <dbReference type="Proteomes" id="UP000015105"/>
    </source>
</evidence>
<proteinExistence type="predicted"/>
<organism evidence="1 2">
    <name type="scientific">Aegilops tauschii subsp. strangulata</name>
    <name type="common">Goatgrass</name>
    <dbReference type="NCBI Taxonomy" id="200361"/>
    <lineage>
        <taxon>Eukaryota</taxon>
        <taxon>Viridiplantae</taxon>
        <taxon>Streptophyta</taxon>
        <taxon>Embryophyta</taxon>
        <taxon>Tracheophyta</taxon>
        <taxon>Spermatophyta</taxon>
        <taxon>Magnoliopsida</taxon>
        <taxon>Liliopsida</taxon>
        <taxon>Poales</taxon>
        <taxon>Poaceae</taxon>
        <taxon>BOP clade</taxon>
        <taxon>Pooideae</taxon>
        <taxon>Triticodae</taxon>
        <taxon>Triticeae</taxon>
        <taxon>Triticinae</taxon>
        <taxon>Aegilops</taxon>
    </lineage>
</organism>
<dbReference type="Gramene" id="AET4Gv20800600.1">
    <property type="protein sequence ID" value="AET4Gv20800600.1"/>
    <property type="gene ID" value="AET4Gv20800600"/>
</dbReference>
<keyword evidence="2" id="KW-1185">Reference proteome</keyword>